<dbReference type="Gene3D" id="3.40.640.10">
    <property type="entry name" value="Type I PLP-dependent aspartate aminotransferase-like (Major domain)"/>
    <property type="match status" value="1"/>
</dbReference>
<keyword evidence="2" id="KW-0663">Pyridoxal phosphate</keyword>
<dbReference type="Gene3D" id="3.90.1150.10">
    <property type="entry name" value="Aspartate Aminotransferase, domain 1"/>
    <property type="match status" value="1"/>
</dbReference>
<dbReference type="Proteomes" id="UP000649753">
    <property type="component" value="Unassembled WGS sequence"/>
</dbReference>
<gene>
    <name evidence="3" type="ORF">H4W31_005152</name>
</gene>
<evidence type="ECO:0000313" key="4">
    <source>
        <dbReference type="Proteomes" id="UP000649753"/>
    </source>
</evidence>
<protein>
    <submittedName>
        <fullName evidence="3">Glutamate-1-semialdehyde aminotransferase</fullName>
    </submittedName>
</protein>
<dbReference type="Pfam" id="PF00202">
    <property type="entry name" value="Aminotran_3"/>
    <property type="match status" value="1"/>
</dbReference>
<dbReference type="PANTHER" id="PTHR43713">
    <property type="entry name" value="GLUTAMATE-1-SEMIALDEHYDE 2,1-AMINOMUTASE"/>
    <property type="match status" value="1"/>
</dbReference>
<name>A0A927M834_9ACTN</name>
<dbReference type="InterPro" id="IPR005814">
    <property type="entry name" value="Aminotrans_3"/>
</dbReference>
<proteinExistence type="predicted"/>
<dbReference type="InterPro" id="IPR015421">
    <property type="entry name" value="PyrdxlP-dep_Trfase_major"/>
</dbReference>
<dbReference type="EMBL" id="JADBEB010000001">
    <property type="protein sequence ID" value="MBE1489514.1"/>
    <property type="molecule type" value="Genomic_DNA"/>
</dbReference>
<accession>A0A927M834</accession>
<dbReference type="PANTHER" id="PTHR43713:SF3">
    <property type="entry name" value="GLUTAMATE-1-SEMIALDEHYDE 2,1-AMINOMUTASE 1, CHLOROPLASTIC-RELATED"/>
    <property type="match status" value="1"/>
</dbReference>
<dbReference type="InterPro" id="IPR015424">
    <property type="entry name" value="PyrdxlP-dep_Trfase"/>
</dbReference>
<dbReference type="GO" id="GO:0008483">
    <property type="term" value="F:transaminase activity"/>
    <property type="evidence" value="ECO:0007669"/>
    <property type="project" value="UniProtKB-KW"/>
</dbReference>
<dbReference type="GO" id="GO:0030170">
    <property type="term" value="F:pyridoxal phosphate binding"/>
    <property type="evidence" value="ECO:0007669"/>
    <property type="project" value="InterPro"/>
</dbReference>
<keyword evidence="3" id="KW-0808">Transferase</keyword>
<dbReference type="RefSeq" id="WP_318783399.1">
    <property type="nucleotide sequence ID" value="NZ_JADBEB010000001.1"/>
</dbReference>
<evidence type="ECO:0000256" key="1">
    <source>
        <dbReference type="ARBA" id="ARBA00001933"/>
    </source>
</evidence>
<dbReference type="InterPro" id="IPR049704">
    <property type="entry name" value="Aminotrans_3_PPA_site"/>
</dbReference>
<evidence type="ECO:0000313" key="3">
    <source>
        <dbReference type="EMBL" id="MBE1489514.1"/>
    </source>
</evidence>
<comment type="caution">
    <text evidence="3">The sequence shown here is derived from an EMBL/GenBank/DDBJ whole genome shotgun (WGS) entry which is preliminary data.</text>
</comment>
<dbReference type="AlphaFoldDB" id="A0A927M834"/>
<keyword evidence="3" id="KW-0032">Aminotransferase</keyword>
<sequence length="670" mass="72713">MSGSQLVDITTTSVGRATLIDTYESFFARVRFSGRFRVVVTIDPAYGVQADELARVMDYLADLPGRHPIVESVDTERFTHQVGLSAALRVLFAMSTTEFGVHLEDDWRFTDDIDLDALIDDLDRFDSTEIVLTNSHVARGGTFTRTGEVERVVGSKSALLRLTSASWAANYLPLCPHLHRGRRWMPAVARALALSDDDACPDERVRELVAAERAASVHNVLWTEAVVAHDIGRAWLAARGRYRAITPESTATAATSLPRLGSGEALELTRSDQWRQRAEALIPGMTQTYLKRPLNFCEGEYPVYLERGSGAIVHDVDGNAYVDFVCALGAATLGHSHPVVTNTIRERVGRGVLPSLPSPSEVTAAERMVAAIPGVEMVRFLKTGADACSAAIRLARYVTGRDDIIGAGYHGWHDQLMCVGPGIPEGIARMCTRVALATEDDDERLVSTVERSGNRLAAVLLSTPYHRRLTREFLLRLRAACDATGALLVLDEVVTGFRLAPGGLGQFLDVPADLLCFSKGIAAGLPISALAGPAHRMRPLADLVVSTTFGGETLSLEVLKAVLGEYAAGDYYQRIARLGRRLRDGFNGCAAERGLDPVVVGYDPMPCLRFSPDPPTHQRVAARFVGAMARRGVLLRRDVNFINAAHTEAQVDHAVEAAGKVLGQIAVTSR</sequence>
<dbReference type="SUPFAM" id="SSF53383">
    <property type="entry name" value="PLP-dependent transferases"/>
    <property type="match status" value="1"/>
</dbReference>
<evidence type="ECO:0000256" key="2">
    <source>
        <dbReference type="ARBA" id="ARBA00022898"/>
    </source>
</evidence>
<dbReference type="InterPro" id="IPR015422">
    <property type="entry name" value="PyrdxlP-dep_Trfase_small"/>
</dbReference>
<comment type="cofactor">
    <cofactor evidence="1">
        <name>pyridoxal 5'-phosphate</name>
        <dbReference type="ChEBI" id="CHEBI:597326"/>
    </cofactor>
</comment>
<dbReference type="PROSITE" id="PS00600">
    <property type="entry name" value="AA_TRANSFER_CLASS_3"/>
    <property type="match status" value="1"/>
</dbReference>
<organism evidence="3 4">
    <name type="scientific">Plantactinospora soyae</name>
    <dbReference type="NCBI Taxonomy" id="1544732"/>
    <lineage>
        <taxon>Bacteria</taxon>
        <taxon>Bacillati</taxon>
        <taxon>Actinomycetota</taxon>
        <taxon>Actinomycetes</taxon>
        <taxon>Micromonosporales</taxon>
        <taxon>Micromonosporaceae</taxon>
        <taxon>Plantactinospora</taxon>
    </lineage>
</organism>
<reference evidence="3" key="1">
    <citation type="submission" date="2020-10" db="EMBL/GenBank/DDBJ databases">
        <title>Sequencing the genomes of 1000 actinobacteria strains.</title>
        <authorList>
            <person name="Klenk H.-P."/>
        </authorList>
    </citation>
    <scope>NUCLEOTIDE SEQUENCE</scope>
    <source>
        <strain evidence="3">DSM 46832</strain>
    </source>
</reference>
<keyword evidence="4" id="KW-1185">Reference proteome</keyword>